<comment type="similarity">
    <text evidence="2">Belongs to the DoxX family.</text>
</comment>
<evidence type="ECO:0000256" key="2">
    <source>
        <dbReference type="ARBA" id="ARBA00006679"/>
    </source>
</evidence>
<dbReference type="KEGG" id="gom:D7316_02500"/>
<dbReference type="RefSeq" id="WP_124708501.1">
    <property type="nucleotide sequence ID" value="NZ_CP033972.1"/>
</dbReference>
<name>A0A3G8JNZ3_9ACTN</name>
<dbReference type="EC" id="1.-.-.-" evidence="8"/>
<dbReference type="Pfam" id="PF07681">
    <property type="entry name" value="DoxX"/>
    <property type="match status" value="1"/>
</dbReference>
<evidence type="ECO:0000256" key="6">
    <source>
        <dbReference type="ARBA" id="ARBA00023136"/>
    </source>
</evidence>
<protein>
    <submittedName>
        <fullName evidence="8">Oxidoreductase MhqP</fullName>
        <ecNumber evidence="8">1.-.-.-</ecNumber>
    </submittedName>
</protein>
<evidence type="ECO:0000256" key="7">
    <source>
        <dbReference type="SAM" id="Phobius"/>
    </source>
</evidence>
<proteinExistence type="inferred from homology"/>
<keyword evidence="9" id="KW-1185">Reference proteome</keyword>
<dbReference type="OrthoDB" id="346004at2"/>
<keyword evidence="6 7" id="KW-0472">Membrane</keyword>
<keyword evidence="4 7" id="KW-0812">Transmembrane</keyword>
<evidence type="ECO:0000313" key="8">
    <source>
        <dbReference type="EMBL" id="AZG45900.1"/>
    </source>
</evidence>
<evidence type="ECO:0000313" key="9">
    <source>
        <dbReference type="Proteomes" id="UP000271469"/>
    </source>
</evidence>
<keyword evidence="8" id="KW-0560">Oxidoreductase</keyword>
<reference evidence="8 9" key="1">
    <citation type="submission" date="2018-11" db="EMBL/GenBank/DDBJ databases">
        <title>Gordonia insulae sp. nov., isolated from an island soil.</title>
        <authorList>
            <person name="Kim Y.S."/>
            <person name="Kim S.B."/>
        </authorList>
    </citation>
    <scope>NUCLEOTIDE SEQUENCE [LARGE SCALE GENOMIC DNA]</scope>
    <source>
        <strain evidence="8 9">MMS17-SY073</strain>
    </source>
</reference>
<dbReference type="AlphaFoldDB" id="A0A3G8JNZ3"/>
<keyword evidence="3" id="KW-1003">Cell membrane</keyword>
<feature type="transmembrane region" description="Helical" evidence="7">
    <location>
        <begin position="74"/>
        <end position="91"/>
    </location>
</feature>
<feature type="transmembrane region" description="Helical" evidence="7">
    <location>
        <begin position="103"/>
        <end position="126"/>
    </location>
</feature>
<evidence type="ECO:0000256" key="1">
    <source>
        <dbReference type="ARBA" id="ARBA00004651"/>
    </source>
</evidence>
<dbReference type="InterPro" id="IPR032808">
    <property type="entry name" value="DoxX"/>
</dbReference>
<organism evidence="8 9">
    <name type="scientific">Gordonia insulae</name>
    <dbReference type="NCBI Taxonomy" id="2420509"/>
    <lineage>
        <taxon>Bacteria</taxon>
        <taxon>Bacillati</taxon>
        <taxon>Actinomycetota</taxon>
        <taxon>Actinomycetes</taxon>
        <taxon>Mycobacteriales</taxon>
        <taxon>Gordoniaceae</taxon>
        <taxon>Gordonia</taxon>
    </lineage>
</organism>
<dbReference type="GO" id="GO:0005886">
    <property type="term" value="C:plasma membrane"/>
    <property type="evidence" value="ECO:0007669"/>
    <property type="project" value="UniProtKB-SubCell"/>
</dbReference>
<accession>A0A3G8JNZ3</accession>
<gene>
    <name evidence="8" type="primary">mhqP_1</name>
    <name evidence="8" type="ORF">D7316_02500</name>
</gene>
<keyword evidence="5 7" id="KW-1133">Transmembrane helix</keyword>
<evidence type="ECO:0000256" key="5">
    <source>
        <dbReference type="ARBA" id="ARBA00022989"/>
    </source>
</evidence>
<sequence length="174" mass="17724">MDEVDTGLLVLRVCLGLVMAAHGYAKVFRGGRIPGTARWFDSIGMRPGGANAWLAAGTELAAGLSLAFGLLTPFAAAAFVSLMFVAAWTVHRGKGFFIVSDGWEYNLVLAAGAVAVAITGPGAASLDHLLFGETVLDGWVGGLIALAGGLAAAAVLLAVAYRPTPARVPAESEA</sequence>
<comment type="subcellular location">
    <subcellularLocation>
        <location evidence="1">Cell membrane</location>
        <topology evidence="1">Multi-pass membrane protein</topology>
    </subcellularLocation>
</comment>
<dbReference type="GO" id="GO:0016491">
    <property type="term" value="F:oxidoreductase activity"/>
    <property type="evidence" value="ECO:0007669"/>
    <property type="project" value="UniProtKB-KW"/>
</dbReference>
<dbReference type="Proteomes" id="UP000271469">
    <property type="component" value="Chromosome"/>
</dbReference>
<feature type="transmembrane region" description="Helical" evidence="7">
    <location>
        <begin position="6"/>
        <end position="27"/>
    </location>
</feature>
<evidence type="ECO:0000256" key="4">
    <source>
        <dbReference type="ARBA" id="ARBA00022692"/>
    </source>
</evidence>
<dbReference type="PANTHER" id="PTHR33452">
    <property type="entry name" value="OXIDOREDUCTASE CATD-RELATED"/>
    <property type="match status" value="1"/>
</dbReference>
<evidence type="ECO:0000256" key="3">
    <source>
        <dbReference type="ARBA" id="ARBA00022475"/>
    </source>
</evidence>
<dbReference type="EMBL" id="CP033972">
    <property type="protein sequence ID" value="AZG45900.1"/>
    <property type="molecule type" value="Genomic_DNA"/>
</dbReference>
<dbReference type="PANTHER" id="PTHR33452:SF1">
    <property type="entry name" value="INNER MEMBRANE PROTEIN YPHA-RELATED"/>
    <property type="match status" value="1"/>
</dbReference>
<feature type="transmembrane region" description="Helical" evidence="7">
    <location>
        <begin position="138"/>
        <end position="161"/>
    </location>
</feature>
<dbReference type="InterPro" id="IPR051907">
    <property type="entry name" value="DoxX-like_oxidoreductase"/>
</dbReference>